<dbReference type="PROSITE" id="PS50885">
    <property type="entry name" value="HAMP"/>
    <property type="match status" value="2"/>
</dbReference>
<evidence type="ECO:0000256" key="1">
    <source>
        <dbReference type="ARBA" id="ARBA00004370"/>
    </source>
</evidence>
<gene>
    <name evidence="8" type="ORF">KARMA_1889</name>
</gene>
<dbReference type="PROSITE" id="PS50111">
    <property type="entry name" value="CHEMOTAXIS_TRANSDUC_2"/>
    <property type="match status" value="1"/>
</dbReference>
<keyword evidence="5" id="KW-0812">Transmembrane</keyword>
<dbReference type="InterPro" id="IPR003660">
    <property type="entry name" value="HAMP_dom"/>
</dbReference>
<dbReference type="EMBL" id="FMJB01000047">
    <property type="protein sequence ID" value="SCM67687.1"/>
    <property type="molecule type" value="Genomic_DNA"/>
</dbReference>
<organism evidence="8 9">
    <name type="scientific">Donghicola eburneus</name>
    <dbReference type="NCBI Taxonomy" id="393278"/>
    <lineage>
        <taxon>Bacteria</taxon>
        <taxon>Pseudomonadati</taxon>
        <taxon>Pseudomonadota</taxon>
        <taxon>Alphaproteobacteria</taxon>
        <taxon>Rhodobacterales</taxon>
        <taxon>Roseobacteraceae</taxon>
        <taxon>Donghicola</taxon>
    </lineage>
</organism>
<dbReference type="GO" id="GO:0006935">
    <property type="term" value="P:chemotaxis"/>
    <property type="evidence" value="ECO:0007669"/>
    <property type="project" value="UniProtKB-KW"/>
</dbReference>
<keyword evidence="5" id="KW-0472">Membrane</keyword>
<evidence type="ECO:0000313" key="8">
    <source>
        <dbReference type="EMBL" id="SCM67687.1"/>
    </source>
</evidence>
<feature type="domain" description="HAMP" evidence="7">
    <location>
        <begin position="368"/>
        <end position="421"/>
    </location>
</feature>
<dbReference type="PANTHER" id="PTHR43531:SF11">
    <property type="entry name" value="METHYL-ACCEPTING CHEMOTAXIS PROTEIN 3"/>
    <property type="match status" value="1"/>
</dbReference>
<dbReference type="FunFam" id="1.10.287.950:FF:000001">
    <property type="entry name" value="Methyl-accepting chemotaxis sensory transducer"/>
    <property type="match status" value="1"/>
</dbReference>
<dbReference type="SUPFAM" id="SSF158472">
    <property type="entry name" value="HAMP domain-like"/>
    <property type="match status" value="1"/>
</dbReference>
<dbReference type="InterPro" id="IPR051310">
    <property type="entry name" value="MCP_chemotaxis"/>
</dbReference>
<accession>A0A1M4N0W1</accession>
<feature type="transmembrane region" description="Helical" evidence="5">
    <location>
        <begin position="12"/>
        <end position="35"/>
    </location>
</feature>
<keyword evidence="4" id="KW-0807">Transducer</keyword>
<evidence type="ECO:0000256" key="2">
    <source>
        <dbReference type="ARBA" id="ARBA00022500"/>
    </source>
</evidence>
<dbReference type="Pfam" id="PF00672">
    <property type="entry name" value="HAMP"/>
    <property type="match status" value="1"/>
</dbReference>
<evidence type="ECO:0000259" key="7">
    <source>
        <dbReference type="PROSITE" id="PS50885"/>
    </source>
</evidence>
<comment type="subcellular location">
    <subcellularLocation>
        <location evidence="1">Membrane</location>
    </subcellularLocation>
</comment>
<dbReference type="RefSeq" id="WP_083595663.1">
    <property type="nucleotide sequence ID" value="NZ_FMJB01000047.1"/>
</dbReference>
<dbReference type="Gene3D" id="1.10.287.950">
    <property type="entry name" value="Methyl-accepting chemotaxis protein"/>
    <property type="match status" value="1"/>
</dbReference>
<dbReference type="AlphaFoldDB" id="A0A1M4N0W1"/>
<evidence type="ECO:0000259" key="6">
    <source>
        <dbReference type="PROSITE" id="PS50111"/>
    </source>
</evidence>
<dbReference type="GO" id="GO:0007165">
    <property type="term" value="P:signal transduction"/>
    <property type="evidence" value="ECO:0007669"/>
    <property type="project" value="UniProtKB-KW"/>
</dbReference>
<evidence type="ECO:0000256" key="4">
    <source>
        <dbReference type="PROSITE-ProRule" id="PRU00284"/>
    </source>
</evidence>
<comment type="similarity">
    <text evidence="3">Belongs to the methyl-accepting chemotaxis (MCP) protein family.</text>
</comment>
<dbReference type="Gene3D" id="6.10.340.10">
    <property type="match status" value="1"/>
</dbReference>
<feature type="transmembrane region" description="Helical" evidence="5">
    <location>
        <begin position="348"/>
        <end position="367"/>
    </location>
</feature>
<feature type="domain" description="Methyl-accepting transducer" evidence="6">
    <location>
        <begin position="488"/>
        <end position="717"/>
    </location>
</feature>
<evidence type="ECO:0000313" key="9">
    <source>
        <dbReference type="Proteomes" id="UP000184085"/>
    </source>
</evidence>
<proteinExistence type="inferred from homology"/>
<dbReference type="CDD" id="cd11386">
    <property type="entry name" value="MCP_signal"/>
    <property type="match status" value="1"/>
</dbReference>
<keyword evidence="5" id="KW-1133">Transmembrane helix</keyword>
<keyword evidence="2" id="KW-0145">Chemotaxis</keyword>
<dbReference type="PANTHER" id="PTHR43531">
    <property type="entry name" value="PROTEIN ICFG"/>
    <property type="match status" value="1"/>
</dbReference>
<dbReference type="GO" id="GO:0016020">
    <property type="term" value="C:membrane"/>
    <property type="evidence" value="ECO:0007669"/>
    <property type="project" value="UniProtKB-SubCell"/>
</dbReference>
<evidence type="ECO:0000256" key="3">
    <source>
        <dbReference type="ARBA" id="ARBA00029447"/>
    </source>
</evidence>
<dbReference type="SUPFAM" id="SSF58104">
    <property type="entry name" value="Methyl-accepting chemotaxis protein (MCP) signaling domain"/>
    <property type="match status" value="1"/>
</dbReference>
<evidence type="ECO:0000256" key="5">
    <source>
        <dbReference type="SAM" id="Phobius"/>
    </source>
</evidence>
<dbReference type="Pfam" id="PF00015">
    <property type="entry name" value="MCPsignal"/>
    <property type="match status" value="1"/>
</dbReference>
<name>A0A1M4N0W1_9RHOB</name>
<protein>
    <submittedName>
        <fullName evidence="8">Putative methyl-accepting chemotaxis sensory transducer</fullName>
    </submittedName>
</protein>
<reference evidence="9" key="1">
    <citation type="submission" date="2016-09" db="EMBL/GenBank/DDBJ databases">
        <authorList>
            <person name="Wibberg D."/>
        </authorList>
    </citation>
    <scope>NUCLEOTIDE SEQUENCE [LARGE SCALE GENOMIC DNA]</scope>
</reference>
<dbReference type="InterPro" id="IPR004089">
    <property type="entry name" value="MCPsignal_dom"/>
</dbReference>
<feature type="domain" description="HAMP" evidence="7">
    <location>
        <begin position="431"/>
        <end position="483"/>
    </location>
</feature>
<dbReference type="SMART" id="SM00283">
    <property type="entry name" value="MA"/>
    <property type="match status" value="1"/>
</dbReference>
<sequence>MFKRLSQARISLRLPALIVGTLIMTVIVASETYYLQFRKEAEIAAEQKSEVLTAQVTNSLQNWFHSLDQQLDTLAEDPNTALALQRFGDALQAGGSVSLRDVRQMYHESNSFPMGELNKLQDAGDGSLYSSFHRKEHGFFDGVTERFGFYDLFLIDPDGDVIYTVYKEADFGTNLVAGTYASSGLGQVFREAMSAQNGDLSFVDFAPYAPSAGAPAAFIARKVMTQDGSVAGVLALQLPQDGPFQVISNIGGLGAADEVYLLGEDALARTVSRSDTDLGLLDPAPNTAAGDAVRAETDGYFPHVSGLSGAPAMVTVSEIPVFDQHWHIIVELDEASQFNALTRLRHTMFAFVAIGLVASALLGWLMARSITKPLAGFAHAMEEIANERYETKIPNTERGDELGGVSRILEDFRIKLQQSSEAARLREMATAEQERVVADISGGLRRLSSGDLTSALNEPFDSDYEQLRLDFNATVDTLNTLMLSISDNASEIRSRAEEISGSSDDLSRRTENQAATLEQTAAALDELTSSVRSAADGAAEVERVVTEARAEAEQSGKVVNDAVDAMSQIKKSSDEIAQIINVIDDIAFQTNLLALNAGVEAARAGDAGRGFAVVASEVRALAQRSSDAAKQIKTLIGSSTEQVETGVGLVGRAGGALTSIVDRVGQIAQLVSGIAVGAREQSAGLGEINVGVSQLDQVTQQNAAMVQDATAAAMTLKSEASGLSQLVSRFQLSGKPGEPLAAPMQSAQPFPAVMNVEETFSGPPPKAFAAAGNGPTWTDF</sequence>
<dbReference type="SMART" id="SM00304">
    <property type="entry name" value="HAMP"/>
    <property type="match status" value="2"/>
</dbReference>
<dbReference type="Proteomes" id="UP000184085">
    <property type="component" value="Unassembled WGS sequence"/>
</dbReference>
<keyword evidence="9" id="KW-1185">Reference proteome</keyword>